<keyword evidence="2" id="KW-0812">Transmembrane</keyword>
<gene>
    <name evidence="4" type="ORF">AWN68_11075</name>
</gene>
<protein>
    <recommendedName>
        <fullName evidence="3">Endonuclease/exonuclease/phosphatase domain-containing protein</fullName>
    </recommendedName>
</protein>
<dbReference type="AlphaFoldDB" id="A0A150X3C3"/>
<evidence type="ECO:0000313" key="5">
    <source>
        <dbReference type="Proteomes" id="UP000075615"/>
    </source>
</evidence>
<feature type="transmembrane region" description="Helical" evidence="2">
    <location>
        <begin position="57"/>
        <end position="77"/>
    </location>
</feature>
<dbReference type="Gene3D" id="3.60.10.10">
    <property type="entry name" value="Endonuclease/exonuclease/phosphatase"/>
    <property type="match status" value="1"/>
</dbReference>
<proteinExistence type="predicted"/>
<evidence type="ECO:0000256" key="1">
    <source>
        <dbReference type="SAM" id="MobiDB-lite"/>
    </source>
</evidence>
<name>A0A150X3C3_9BACT</name>
<evidence type="ECO:0000256" key="2">
    <source>
        <dbReference type="SAM" id="Phobius"/>
    </source>
</evidence>
<dbReference type="InterPro" id="IPR036691">
    <property type="entry name" value="Endo/exonu/phosph_ase_sf"/>
</dbReference>
<keyword evidence="5" id="KW-1185">Reference proteome</keyword>
<accession>A0A150X3C3</accession>
<dbReference type="OrthoDB" id="9796594at2"/>
<feature type="region of interest" description="Disordered" evidence="1">
    <location>
        <begin position="324"/>
        <end position="355"/>
    </location>
</feature>
<evidence type="ECO:0000259" key="3">
    <source>
        <dbReference type="Pfam" id="PF03372"/>
    </source>
</evidence>
<keyword evidence="2" id="KW-1133">Transmembrane helix</keyword>
<sequence length="355" mass="40932">MSVFFLILSLLLISLSLLPFFNNQHWVFRVPEFIKIQLLLFQVIASVGIFIFTQKSIWVWLIALVQIGLITYHAYLLSRFTKFYKSHNQGATGLTALKVISTNIYQFNQEFGRFKDFIRKENPDIFVTIESNKDWEVALREIEADYPYTEKITLENTYGMHLYAKIPFQKVTTHYFVSEDLPSIEAHFKTKDGEGFVLFCVHPPPPSPTEEDTSKERDGDLLCIAKRVKEINKPTLVVGDFNTVAWSKIADLFRKNSGLIDGRIGRGILASYHAKYWFFRAPLDLVFHSPTIFLKELSVLEHIGSDHFPICCVFSIDSSNHSQKGEVETLEKEEGKETKELIDEGKKEESDNRTE</sequence>
<dbReference type="SUPFAM" id="SSF56219">
    <property type="entry name" value="DNase I-like"/>
    <property type="match status" value="1"/>
</dbReference>
<organism evidence="4 5">
    <name type="scientific">Roseivirga echinicomitans</name>
    <dbReference type="NCBI Taxonomy" id="296218"/>
    <lineage>
        <taxon>Bacteria</taxon>
        <taxon>Pseudomonadati</taxon>
        <taxon>Bacteroidota</taxon>
        <taxon>Cytophagia</taxon>
        <taxon>Cytophagales</taxon>
        <taxon>Roseivirgaceae</taxon>
        <taxon>Roseivirga</taxon>
    </lineage>
</organism>
<dbReference type="Proteomes" id="UP000075615">
    <property type="component" value="Unassembled WGS sequence"/>
</dbReference>
<keyword evidence="2" id="KW-0472">Membrane</keyword>
<dbReference type="GO" id="GO:0003824">
    <property type="term" value="F:catalytic activity"/>
    <property type="evidence" value="ECO:0007669"/>
    <property type="project" value="InterPro"/>
</dbReference>
<reference evidence="4 5" key="1">
    <citation type="submission" date="2016-01" db="EMBL/GenBank/DDBJ databases">
        <title>Genome sequencing of Roseivirga echinicomitans KMM 6058.</title>
        <authorList>
            <person name="Selvaratnam C."/>
            <person name="Thevarajoo S."/>
            <person name="Goh K.M."/>
            <person name="Ee R."/>
            <person name="Chan K.-G."/>
            <person name="Chong C.S."/>
        </authorList>
    </citation>
    <scope>NUCLEOTIDE SEQUENCE [LARGE SCALE GENOMIC DNA]</scope>
    <source>
        <strain evidence="4 5">KMM 6058</strain>
    </source>
</reference>
<evidence type="ECO:0000313" key="4">
    <source>
        <dbReference type="EMBL" id="KYG73216.1"/>
    </source>
</evidence>
<comment type="caution">
    <text evidence="4">The sequence shown here is derived from an EMBL/GenBank/DDBJ whole genome shotgun (WGS) entry which is preliminary data.</text>
</comment>
<feature type="domain" description="Endonuclease/exonuclease/phosphatase" evidence="3">
    <location>
        <begin position="101"/>
        <end position="307"/>
    </location>
</feature>
<dbReference type="STRING" id="296218.AWN68_11075"/>
<dbReference type="Pfam" id="PF03372">
    <property type="entry name" value="Exo_endo_phos"/>
    <property type="match status" value="1"/>
</dbReference>
<dbReference type="EMBL" id="LRDB01000050">
    <property type="protein sequence ID" value="KYG73216.1"/>
    <property type="molecule type" value="Genomic_DNA"/>
</dbReference>
<dbReference type="InterPro" id="IPR005135">
    <property type="entry name" value="Endo/exonuclease/phosphatase"/>
</dbReference>
<feature type="transmembrane region" description="Helical" evidence="2">
    <location>
        <begin position="33"/>
        <end position="52"/>
    </location>
</feature>
<dbReference type="RefSeq" id="WP_068418462.1">
    <property type="nucleotide sequence ID" value="NZ_LRDB01000050.1"/>
</dbReference>